<proteinExistence type="predicted"/>
<organism evidence="1 2">
    <name type="scientific">Lihuaxuella thermophila</name>
    <dbReference type="NCBI Taxonomy" id="1173111"/>
    <lineage>
        <taxon>Bacteria</taxon>
        <taxon>Bacillati</taxon>
        <taxon>Bacillota</taxon>
        <taxon>Bacilli</taxon>
        <taxon>Bacillales</taxon>
        <taxon>Thermoactinomycetaceae</taxon>
        <taxon>Lihuaxuella</taxon>
    </lineage>
</organism>
<sequence length="50" mass="5682">MSNLIEMTNDQFAPNQVMNYLLKKHHVVPGYQSNCVIEVATHLFGLHAAR</sequence>
<dbReference type="EMBL" id="FOCQ01000004">
    <property type="protein sequence ID" value="SEM99542.1"/>
    <property type="molecule type" value="Genomic_DNA"/>
</dbReference>
<dbReference type="Proteomes" id="UP000199695">
    <property type="component" value="Unassembled WGS sequence"/>
</dbReference>
<evidence type="ECO:0000313" key="1">
    <source>
        <dbReference type="EMBL" id="SEM99542.1"/>
    </source>
</evidence>
<evidence type="ECO:0000313" key="2">
    <source>
        <dbReference type="Proteomes" id="UP000199695"/>
    </source>
</evidence>
<dbReference type="STRING" id="1173111.SAMN05444955_104163"/>
<reference evidence="1 2" key="1">
    <citation type="submission" date="2016-10" db="EMBL/GenBank/DDBJ databases">
        <authorList>
            <person name="de Groot N.N."/>
        </authorList>
    </citation>
    <scope>NUCLEOTIDE SEQUENCE [LARGE SCALE GENOMIC DNA]</scope>
    <source>
        <strain evidence="1 2">DSM 46701</strain>
    </source>
</reference>
<dbReference type="AlphaFoldDB" id="A0A1H8CXE1"/>
<protein>
    <submittedName>
        <fullName evidence="1">Uncharacterized protein</fullName>
    </submittedName>
</protein>
<gene>
    <name evidence="1" type="ORF">SAMN05444955_104163</name>
</gene>
<accession>A0A1H8CXE1</accession>
<name>A0A1H8CXE1_9BACL</name>
<keyword evidence="2" id="KW-1185">Reference proteome</keyword>